<accession>A0A9P5YHG3</accession>
<proteinExistence type="predicted"/>
<sequence>MASQNPNRVAGGLKATINNPNISEDTKANASQRLQNFESGNQPESGMLSIQVVFDPGLMAFHPASASKMGRSGGVGQEDDDDVAFEDEIGNDGTSNVAGGGETNRVLGGYKATLKNPNVSDGAKRHAEQVLKDSDAI</sequence>
<dbReference type="OrthoDB" id="5419162at2759"/>
<dbReference type="GO" id="GO:0005737">
    <property type="term" value="C:cytoplasm"/>
    <property type="evidence" value="ECO:0007669"/>
    <property type="project" value="TreeGrafter"/>
</dbReference>
<dbReference type="InterPro" id="IPR052670">
    <property type="entry name" value="UPF0654_domain"/>
</dbReference>
<feature type="compositionally biased region" description="Acidic residues" evidence="1">
    <location>
        <begin position="77"/>
        <end position="90"/>
    </location>
</feature>
<evidence type="ECO:0008006" key="4">
    <source>
        <dbReference type="Google" id="ProtNLM"/>
    </source>
</evidence>
<comment type="caution">
    <text evidence="2">The sequence shown here is derived from an EMBL/GenBank/DDBJ whole genome shotgun (WGS) entry which is preliminary data.</text>
</comment>
<feature type="region of interest" description="Disordered" evidence="1">
    <location>
        <begin position="65"/>
        <end position="137"/>
    </location>
</feature>
<evidence type="ECO:0000313" key="2">
    <source>
        <dbReference type="EMBL" id="KAF9467690.1"/>
    </source>
</evidence>
<dbReference type="EMBL" id="MU150236">
    <property type="protein sequence ID" value="KAF9467690.1"/>
    <property type="molecule type" value="Genomic_DNA"/>
</dbReference>
<dbReference type="Pfam" id="PF10346">
    <property type="entry name" value="Con-6"/>
    <property type="match status" value="2"/>
</dbReference>
<organism evidence="2 3">
    <name type="scientific">Collybia nuda</name>
    <dbReference type="NCBI Taxonomy" id="64659"/>
    <lineage>
        <taxon>Eukaryota</taxon>
        <taxon>Fungi</taxon>
        <taxon>Dikarya</taxon>
        <taxon>Basidiomycota</taxon>
        <taxon>Agaricomycotina</taxon>
        <taxon>Agaricomycetes</taxon>
        <taxon>Agaricomycetidae</taxon>
        <taxon>Agaricales</taxon>
        <taxon>Tricholomatineae</taxon>
        <taxon>Clitocybaceae</taxon>
        <taxon>Collybia</taxon>
    </lineage>
</organism>
<gene>
    <name evidence="2" type="ORF">BDZ94DRAFT_1305309</name>
</gene>
<dbReference type="AlphaFoldDB" id="A0A9P5YHG3"/>
<dbReference type="PANTHER" id="PTHR36576:SF1">
    <property type="entry name" value="UPF0654 PROTEIN C11D3.01C-RELATED"/>
    <property type="match status" value="1"/>
</dbReference>
<feature type="compositionally biased region" description="Basic and acidic residues" evidence="1">
    <location>
        <begin position="122"/>
        <end position="137"/>
    </location>
</feature>
<dbReference type="Proteomes" id="UP000807353">
    <property type="component" value="Unassembled WGS sequence"/>
</dbReference>
<reference evidence="2" key="1">
    <citation type="submission" date="2020-11" db="EMBL/GenBank/DDBJ databases">
        <authorList>
            <consortium name="DOE Joint Genome Institute"/>
            <person name="Ahrendt S."/>
            <person name="Riley R."/>
            <person name="Andreopoulos W."/>
            <person name="Labutti K."/>
            <person name="Pangilinan J."/>
            <person name="Ruiz-Duenas F.J."/>
            <person name="Barrasa J.M."/>
            <person name="Sanchez-Garcia M."/>
            <person name="Camarero S."/>
            <person name="Miyauchi S."/>
            <person name="Serrano A."/>
            <person name="Linde D."/>
            <person name="Babiker R."/>
            <person name="Drula E."/>
            <person name="Ayuso-Fernandez I."/>
            <person name="Pacheco R."/>
            <person name="Padilla G."/>
            <person name="Ferreira P."/>
            <person name="Barriuso J."/>
            <person name="Kellner H."/>
            <person name="Castanera R."/>
            <person name="Alfaro M."/>
            <person name="Ramirez L."/>
            <person name="Pisabarro A.G."/>
            <person name="Kuo A."/>
            <person name="Tritt A."/>
            <person name="Lipzen A."/>
            <person name="He G."/>
            <person name="Yan M."/>
            <person name="Ng V."/>
            <person name="Cullen D."/>
            <person name="Martin F."/>
            <person name="Rosso M.-N."/>
            <person name="Henrissat B."/>
            <person name="Hibbett D."/>
            <person name="Martinez A.T."/>
            <person name="Grigoriev I.V."/>
        </authorList>
    </citation>
    <scope>NUCLEOTIDE SEQUENCE</scope>
    <source>
        <strain evidence="2">CBS 247.69</strain>
    </source>
</reference>
<feature type="region of interest" description="Disordered" evidence="1">
    <location>
        <begin position="1"/>
        <end position="24"/>
    </location>
</feature>
<protein>
    <recommendedName>
        <fullName evidence="4">Conidiation-specific protein 6</fullName>
    </recommendedName>
</protein>
<dbReference type="InterPro" id="IPR018824">
    <property type="entry name" value="Conidiation-specific_6"/>
</dbReference>
<evidence type="ECO:0000313" key="3">
    <source>
        <dbReference type="Proteomes" id="UP000807353"/>
    </source>
</evidence>
<name>A0A9P5YHG3_9AGAR</name>
<keyword evidence="3" id="KW-1185">Reference proteome</keyword>
<dbReference type="PANTHER" id="PTHR36576">
    <property type="entry name" value="UPF0654 PROTEIN C11D3.01C-RELATED"/>
    <property type="match status" value="1"/>
</dbReference>
<evidence type="ECO:0000256" key="1">
    <source>
        <dbReference type="SAM" id="MobiDB-lite"/>
    </source>
</evidence>